<sequence length="489" mass="54528">MITEQLLASFCNHCYSRETIWPLKQLAETDDVTRKPPKHKSRGVGGTELRITHPHRRRDVTLFNRQRLAGVYCVGVFFPQKYATSTAGNLDSTLQVIGAGGHSVPYIGVVRVSVWLPKDVVGVDSKVDTVLLVCPDTEYSSRVPVIAGTNILRAYARQCERMAGRNFTTRLPLCGMIAHAYREATSAPNGRLCPVRLLTPDTTLPPRSVTDVRGIVRHGVNINKDAVLIQEPTVEALPDGVCVLSGKVSTNTLPRIRVTLLNITDSPVTIRRKSVIADLFTIQSEYSLPSVLQDLNCDLQDAGRTHCNANHVEEDKNNVPELSGRFRFGAYVDQTWEDRFTKKLLTFSDVFNEKEFDLNMTDVVHDIELTPGPSITKRPRPIPPQDLEEVRQHVQQLIDARIIIVVLHGNLEHSLVLQACETCTLTYQRLTCGVMSHRYAVTRHVTSNAIATNINICIINLTPLTSLRATCPMTVKASEDQTKRQRNIG</sequence>
<dbReference type="Proteomes" id="UP000245119">
    <property type="component" value="Linkage Group LG12"/>
</dbReference>
<proteinExistence type="predicted"/>
<reference evidence="1 2" key="1">
    <citation type="submission" date="2018-04" db="EMBL/GenBank/DDBJ databases">
        <title>The genome of golden apple snail Pomacea canaliculata provides insight into stress tolerance and invasive adaptation.</title>
        <authorList>
            <person name="Liu C."/>
            <person name="Liu B."/>
            <person name="Ren Y."/>
            <person name="Zhang Y."/>
            <person name="Wang H."/>
            <person name="Li S."/>
            <person name="Jiang F."/>
            <person name="Yin L."/>
            <person name="Zhang G."/>
            <person name="Qian W."/>
            <person name="Fan W."/>
        </authorList>
    </citation>
    <scope>NUCLEOTIDE SEQUENCE [LARGE SCALE GENOMIC DNA]</scope>
    <source>
        <strain evidence="1">SZHN2017</strain>
        <tissue evidence="1">Muscle</tissue>
    </source>
</reference>
<dbReference type="EMBL" id="PZQS01000012">
    <property type="protein sequence ID" value="PVD20301.1"/>
    <property type="molecule type" value="Genomic_DNA"/>
</dbReference>
<keyword evidence="2" id="KW-1185">Reference proteome</keyword>
<dbReference type="AlphaFoldDB" id="A0A2T7NGK3"/>
<evidence type="ECO:0000313" key="2">
    <source>
        <dbReference type="Proteomes" id="UP000245119"/>
    </source>
</evidence>
<gene>
    <name evidence="1" type="ORF">C0Q70_18455</name>
</gene>
<protein>
    <submittedName>
        <fullName evidence="1">Uncharacterized protein</fullName>
    </submittedName>
</protein>
<accession>A0A2T7NGK3</accession>
<dbReference type="STRING" id="400727.A0A2T7NGK3"/>
<evidence type="ECO:0000313" key="1">
    <source>
        <dbReference type="EMBL" id="PVD20301.1"/>
    </source>
</evidence>
<dbReference type="OrthoDB" id="6161942at2759"/>
<organism evidence="1 2">
    <name type="scientific">Pomacea canaliculata</name>
    <name type="common">Golden apple snail</name>
    <dbReference type="NCBI Taxonomy" id="400727"/>
    <lineage>
        <taxon>Eukaryota</taxon>
        <taxon>Metazoa</taxon>
        <taxon>Spiralia</taxon>
        <taxon>Lophotrochozoa</taxon>
        <taxon>Mollusca</taxon>
        <taxon>Gastropoda</taxon>
        <taxon>Caenogastropoda</taxon>
        <taxon>Architaenioglossa</taxon>
        <taxon>Ampullarioidea</taxon>
        <taxon>Ampullariidae</taxon>
        <taxon>Pomacea</taxon>
    </lineage>
</organism>
<name>A0A2T7NGK3_POMCA</name>
<comment type="caution">
    <text evidence="1">The sequence shown here is derived from an EMBL/GenBank/DDBJ whole genome shotgun (WGS) entry which is preliminary data.</text>
</comment>